<dbReference type="STRING" id="573061.Clocel_0906"/>
<proteinExistence type="predicted"/>
<evidence type="ECO:0000256" key="1">
    <source>
        <dbReference type="SAM" id="SignalP"/>
    </source>
</evidence>
<reference evidence="3 4" key="1">
    <citation type="submission" date="2010-08" db="EMBL/GenBank/DDBJ databases">
        <title>Complete sequence of Clostridium cellulovorans 743B.</title>
        <authorList>
            <consortium name="US DOE Joint Genome Institute"/>
            <person name="Lucas S."/>
            <person name="Copeland A."/>
            <person name="Lapidus A."/>
            <person name="Cheng J.-F."/>
            <person name="Bruce D."/>
            <person name="Goodwin L."/>
            <person name="Pitluck S."/>
            <person name="Chertkov O."/>
            <person name="Detter J.C."/>
            <person name="Han C."/>
            <person name="Tapia R."/>
            <person name="Land M."/>
            <person name="Hauser L."/>
            <person name="Chang Y.-J."/>
            <person name="Jeffries C."/>
            <person name="Kyrpides N."/>
            <person name="Ivanova N."/>
            <person name="Mikhailova N."/>
            <person name="Hemme C.L."/>
            <person name="Woyke T."/>
        </authorList>
    </citation>
    <scope>NUCLEOTIDE SEQUENCE [LARGE SCALE GENOMIC DNA]</scope>
    <source>
        <strain evidence="4">ATCC 35296 / DSM 3052 / OCM 3 / 743B</strain>
    </source>
</reference>
<keyword evidence="4" id="KW-1185">Reference proteome</keyword>
<dbReference type="HOGENOM" id="CLU_404765_0_0_9"/>
<sequence>MLRFKKSIACLITASTVMLSSAIPALATIGMTESTANDSVATATVIPSNFNLTQEIQGSIENPGDVDYYKFVPLNSAGYSISTLGSTDTFGYLYDSNMNILDVCDDEFNPNSDNLQLCYNLTAGNTYYIKVSHKNTTDTGNYTLKIDPICNYYNKEIESNNSFETATSLSGVITNMPATIGTAGDEDYYALTLPGGGTFSVETTGSTDTFGAIYDSNHNLISADDNNGEDNNMKIISPLAGRQTYYVKVNHASPNGTGSYNLKISQTQSAYDLDGSDFSSAVDLTSATSNAVSHSGLGINYSEDIDFFKFTPRVDGIYTFKSSGLTNVDGTVLDNNHNILKSDKDSGADENFMIDVSLTANQTYYLMVSSYPGVTGSYSIDIAKGKCLNVPQYLQLPYDMLCWASSTSMAISYFNHDTIDRTLEIAQNRAKIDYASSESLYGPDYYKYPSVFNQPHELINCSEYIDPSITPNVRVRPYYLEPQKAYSCGYTKAELIESIDKGYPILAKISNGHGGAHVIVLKGYMEDTNGVINTIYNDPLDGQEHIIPDVSPLTCVTFYPASPLPTDNEPVNNTLSDALPLTNDQTVQGSIGQVGDVDFYKFSFGNSANHQCIFETTGTTDTYGEVYDINGNLIASADNGGEGNNFKIQFTSPAYTQYYVKVTHSSNGTGSYTLNYTYN</sequence>
<name>D9ST60_CLOC7</name>
<dbReference type="InterPro" id="IPR039564">
    <property type="entry name" value="Peptidase_C39-like"/>
</dbReference>
<gene>
    <name evidence="3" type="ordered locus">Clocel_0906</name>
</gene>
<dbReference type="eggNOG" id="ENOG5033CQG">
    <property type="taxonomic scope" value="Bacteria"/>
</dbReference>
<dbReference type="Pfam" id="PF13529">
    <property type="entry name" value="Peptidase_C39_2"/>
    <property type="match status" value="1"/>
</dbReference>
<feature type="domain" description="Peptidase C39-like" evidence="2">
    <location>
        <begin position="388"/>
        <end position="539"/>
    </location>
</feature>
<organism evidence="3 4">
    <name type="scientific">Clostridium cellulovorans (strain ATCC 35296 / DSM 3052 / OCM 3 / 743B)</name>
    <dbReference type="NCBI Taxonomy" id="573061"/>
    <lineage>
        <taxon>Bacteria</taxon>
        <taxon>Bacillati</taxon>
        <taxon>Bacillota</taxon>
        <taxon>Clostridia</taxon>
        <taxon>Eubacteriales</taxon>
        <taxon>Clostridiaceae</taxon>
        <taxon>Clostridium</taxon>
    </lineage>
</organism>
<dbReference type="EMBL" id="CP002160">
    <property type="protein sequence ID" value="ADL50676.1"/>
    <property type="molecule type" value="Genomic_DNA"/>
</dbReference>
<dbReference type="Proteomes" id="UP000002730">
    <property type="component" value="Chromosome"/>
</dbReference>
<dbReference type="AlphaFoldDB" id="D9ST60"/>
<feature type="chain" id="PRO_5003128365" evidence="1">
    <location>
        <begin position="28"/>
        <end position="679"/>
    </location>
</feature>
<keyword evidence="1" id="KW-0732">Signal</keyword>
<evidence type="ECO:0000259" key="2">
    <source>
        <dbReference type="Pfam" id="PF13529"/>
    </source>
</evidence>
<dbReference type="SUPFAM" id="SSF89260">
    <property type="entry name" value="Collagen-binding domain"/>
    <property type="match status" value="3"/>
</dbReference>
<feature type="signal peptide" evidence="1">
    <location>
        <begin position="1"/>
        <end position="27"/>
    </location>
</feature>
<protein>
    <submittedName>
        <fullName evidence="3">Peptidase domain protein</fullName>
    </submittedName>
</protein>
<dbReference type="Gene3D" id="2.60.120.380">
    <property type="match status" value="4"/>
</dbReference>
<evidence type="ECO:0000313" key="3">
    <source>
        <dbReference type="EMBL" id="ADL50676.1"/>
    </source>
</evidence>
<accession>D9ST60</accession>
<dbReference type="OrthoDB" id="2019089at2"/>
<evidence type="ECO:0000313" key="4">
    <source>
        <dbReference type="Proteomes" id="UP000002730"/>
    </source>
</evidence>
<dbReference type="RefSeq" id="WP_013291628.1">
    <property type="nucleotide sequence ID" value="NC_014393.1"/>
</dbReference>
<dbReference type="KEGG" id="ccb:Clocel_0906"/>